<keyword evidence="1" id="KW-0472">Membrane</keyword>
<feature type="transmembrane region" description="Helical" evidence="1">
    <location>
        <begin position="394"/>
        <end position="417"/>
    </location>
</feature>
<feature type="domain" description="CHASE2" evidence="2">
    <location>
        <begin position="43"/>
        <end position="377"/>
    </location>
</feature>
<evidence type="ECO:0000313" key="4">
    <source>
        <dbReference type="Proteomes" id="UP000268973"/>
    </source>
</evidence>
<accession>A0A432D044</accession>
<sequence length="453" mass="52014">MRTMLGAHHWLKRFYLRFTFIAQWLFMATLGAWLIYGDPYGLGSASERAGERAIYRLVSGQYDSSVSEPNILVVLFNDRSIDNLYPYLWESNDWPLAYSDQVNLLSAIMTHKPMAVFYDVMWMKQRSLDVSYPRAFAKLKAMQEKTLVPLYFARGTVDSSMDQTVQKEIKQVAQLAVNGWQGEGDLYPLFVAQGSPTAAMQLYQEYCQKTRCDSNPNNYLAPMSVRWNANPATVMVPHRSQQCRQLGRVFDVMQRVVMSVVENILPWLEEEESLQLCPPQRVLYADELMTLVRSPNPQDRERVSEMLENTLVLVGGQIEGIHDYVVSPVHGALPGVFFHAMALDNLITFGDRYTREDDNVDHVNFTIWLFYITLLVAIRNYAHCYPWLIPVNERLWLMSAIFIVLVLGIVFGLFNYAPSSWISILALGWVGTQLLQQVDERYGVSEEGDTHEE</sequence>
<dbReference type="Pfam" id="PF05226">
    <property type="entry name" value="CHASE2"/>
    <property type="match status" value="1"/>
</dbReference>
<evidence type="ECO:0000313" key="3">
    <source>
        <dbReference type="EMBL" id="RTZ17283.1"/>
    </source>
</evidence>
<dbReference type="EMBL" id="RXZH01000001">
    <property type="protein sequence ID" value="RTZ17283.1"/>
    <property type="molecule type" value="Genomic_DNA"/>
</dbReference>
<feature type="transmembrane region" description="Helical" evidence="1">
    <location>
        <begin position="365"/>
        <end position="382"/>
    </location>
</feature>
<gene>
    <name evidence="3" type="ORF">EJ063_00435</name>
</gene>
<keyword evidence="1" id="KW-1133">Transmembrane helix</keyword>
<dbReference type="RefSeq" id="WP_126572039.1">
    <property type="nucleotide sequence ID" value="NZ_RXZH01000001.1"/>
</dbReference>
<keyword evidence="1" id="KW-0812">Transmembrane</keyword>
<feature type="transmembrane region" description="Helical" evidence="1">
    <location>
        <begin position="14"/>
        <end position="36"/>
    </location>
</feature>
<keyword evidence="4" id="KW-1185">Reference proteome</keyword>
<reference evidence="3 4" key="1">
    <citation type="submission" date="2018-12" db="EMBL/GenBank/DDBJ databases">
        <title>Vibrio sp. isolated from China Sea.</title>
        <authorList>
            <person name="Li Y."/>
        </authorList>
    </citation>
    <scope>NUCLEOTIDE SEQUENCE [LARGE SCALE GENOMIC DNA]</scope>
    <source>
        <strain evidence="3 4">BEI207</strain>
    </source>
</reference>
<dbReference type="AlphaFoldDB" id="A0A432D044"/>
<dbReference type="InterPro" id="IPR007890">
    <property type="entry name" value="CHASE2"/>
</dbReference>
<evidence type="ECO:0000259" key="2">
    <source>
        <dbReference type="SMART" id="SM01080"/>
    </source>
</evidence>
<evidence type="ECO:0000256" key="1">
    <source>
        <dbReference type="SAM" id="Phobius"/>
    </source>
</evidence>
<proteinExistence type="predicted"/>
<dbReference type="SMART" id="SM01080">
    <property type="entry name" value="CHASE2"/>
    <property type="match status" value="1"/>
</dbReference>
<organism evidence="3 4">
    <name type="scientific">Vibrio aquaticus</name>
    <dbReference type="NCBI Taxonomy" id="2496559"/>
    <lineage>
        <taxon>Bacteria</taxon>
        <taxon>Pseudomonadati</taxon>
        <taxon>Pseudomonadota</taxon>
        <taxon>Gammaproteobacteria</taxon>
        <taxon>Vibrionales</taxon>
        <taxon>Vibrionaceae</taxon>
        <taxon>Vibrio</taxon>
    </lineage>
</organism>
<dbReference type="OrthoDB" id="7348688at2"/>
<protein>
    <submittedName>
        <fullName evidence="3">CHASE2 domain-containing protein</fullName>
    </submittedName>
</protein>
<comment type="caution">
    <text evidence="3">The sequence shown here is derived from an EMBL/GenBank/DDBJ whole genome shotgun (WGS) entry which is preliminary data.</text>
</comment>
<dbReference type="Proteomes" id="UP000268973">
    <property type="component" value="Unassembled WGS sequence"/>
</dbReference>
<name>A0A432D044_9VIBR</name>